<feature type="compositionally biased region" description="Basic and acidic residues" evidence="1">
    <location>
        <begin position="65"/>
        <end position="77"/>
    </location>
</feature>
<dbReference type="AlphaFoldDB" id="A0A8E2JBD7"/>
<keyword evidence="3" id="KW-1185">Reference proteome</keyword>
<protein>
    <submittedName>
        <fullName evidence="2">Uncharacterized protein</fullName>
    </submittedName>
</protein>
<feature type="region of interest" description="Disordered" evidence="1">
    <location>
        <begin position="351"/>
        <end position="370"/>
    </location>
</feature>
<feature type="region of interest" description="Disordered" evidence="1">
    <location>
        <begin position="1"/>
        <end position="110"/>
    </location>
</feature>
<feature type="compositionally biased region" description="Polar residues" evidence="1">
    <location>
        <begin position="581"/>
        <end position="609"/>
    </location>
</feature>
<evidence type="ECO:0000313" key="2">
    <source>
        <dbReference type="EMBL" id="OCK76385.1"/>
    </source>
</evidence>
<name>A0A8E2JBD7_9PEZI</name>
<dbReference type="OrthoDB" id="3941134at2759"/>
<evidence type="ECO:0000256" key="1">
    <source>
        <dbReference type="SAM" id="MobiDB-lite"/>
    </source>
</evidence>
<dbReference type="EMBL" id="KV745216">
    <property type="protein sequence ID" value="OCK76385.1"/>
    <property type="molecule type" value="Genomic_DNA"/>
</dbReference>
<feature type="compositionally biased region" description="Polar residues" evidence="1">
    <location>
        <begin position="748"/>
        <end position="760"/>
    </location>
</feature>
<feature type="region of interest" description="Disordered" evidence="1">
    <location>
        <begin position="447"/>
        <end position="471"/>
    </location>
</feature>
<gene>
    <name evidence="2" type="ORF">K432DRAFT_385478</name>
</gene>
<accession>A0A8E2JBD7</accession>
<proteinExistence type="predicted"/>
<organism evidence="2 3">
    <name type="scientific">Lepidopterella palustris CBS 459.81</name>
    <dbReference type="NCBI Taxonomy" id="1314670"/>
    <lineage>
        <taxon>Eukaryota</taxon>
        <taxon>Fungi</taxon>
        <taxon>Dikarya</taxon>
        <taxon>Ascomycota</taxon>
        <taxon>Pezizomycotina</taxon>
        <taxon>Dothideomycetes</taxon>
        <taxon>Pleosporomycetidae</taxon>
        <taxon>Mytilinidiales</taxon>
        <taxon>Argynnaceae</taxon>
        <taxon>Lepidopterella</taxon>
    </lineage>
</organism>
<feature type="compositionally biased region" description="Low complexity" evidence="1">
    <location>
        <begin position="456"/>
        <end position="468"/>
    </location>
</feature>
<feature type="region of interest" description="Disordered" evidence="1">
    <location>
        <begin position="738"/>
        <end position="778"/>
    </location>
</feature>
<sequence>MDHWGDPWADDTETKTPAKEQLVVKQTLRAPPVLRGFEDEAQWGHTEDNGGFRGWSEASSPGLDHVLRGEDGEKPARPETPPTSTFSEALDPRTEDYLNGPSSFPALPKSPPIEEVSVWNEHHDIHSDGAHIAEIQELGSKEGWNSFPYGTSHRDESTGIDAEWSDSGTTVQPDTHTSEQSKETDVVSNAEDDVSTRPSTSPSDESHLDIPAESPRTSFEDEQALTKVIALPPEIVEQIQTHEGITIPEATKAGDLGHDDITADDITESEDDDFGDFQEEAALVEEPNSADAEEESHAMVAASVPQESLTSAEIQPVVTSGEVPDPQHTAIPLASFEPDFSLIETLFPPPTPSETLPIPPEDTISSTSSRKTWYRITRNQTMREFNNGNDDDNYVRVSWTSSHVRTEVNKIVARWTAEDRIAGRAVLGGRAAGTMFFWDQPVADLDRGTTRRYSRSRSSVSSSVESVSPTVAKQVVPPLAASSPVAQFDWSSSPMFPGARSISETPPAGRKRDNSSIPAVSSPLSRTTSTIAKVRGHEARSVSLDMTRETHSRMSHRRDSKSSGAHSMLATQSFAPPPSLLNVTNNKKLPKTQQLPPNKLPTTQITEGKTTNPLPTPPSAPPAIVDADPWAGLTRLDTTSQAAPVTLNQKKTADDNDWGEMVQSPVTPSKLATTAPTTASTTAPVFTPSEIISRIPNPASVFQTKMLLPTISIPSPSTTASLSAPPDPFATADFSIFETPSSPPPQNPASRFPSTRNHTCVPSIAAPTPPARQKEDADAETIRRILGGLPDWGYMLQ</sequence>
<feature type="compositionally biased region" description="Pro residues" evidence="1">
    <location>
        <begin position="351"/>
        <end position="360"/>
    </location>
</feature>
<feature type="compositionally biased region" description="Basic and acidic residues" evidence="1">
    <location>
        <begin position="535"/>
        <end position="552"/>
    </location>
</feature>
<reference evidence="2 3" key="1">
    <citation type="journal article" date="2016" name="Nat. Commun.">
        <title>Ectomycorrhizal ecology is imprinted in the genome of the dominant symbiotic fungus Cenococcum geophilum.</title>
        <authorList>
            <consortium name="DOE Joint Genome Institute"/>
            <person name="Peter M."/>
            <person name="Kohler A."/>
            <person name="Ohm R.A."/>
            <person name="Kuo A."/>
            <person name="Krutzmann J."/>
            <person name="Morin E."/>
            <person name="Arend M."/>
            <person name="Barry K.W."/>
            <person name="Binder M."/>
            <person name="Choi C."/>
            <person name="Clum A."/>
            <person name="Copeland A."/>
            <person name="Grisel N."/>
            <person name="Haridas S."/>
            <person name="Kipfer T."/>
            <person name="LaButti K."/>
            <person name="Lindquist E."/>
            <person name="Lipzen A."/>
            <person name="Maire R."/>
            <person name="Meier B."/>
            <person name="Mihaltcheva S."/>
            <person name="Molinier V."/>
            <person name="Murat C."/>
            <person name="Poggeler S."/>
            <person name="Quandt C.A."/>
            <person name="Sperisen C."/>
            <person name="Tritt A."/>
            <person name="Tisserant E."/>
            <person name="Crous P.W."/>
            <person name="Henrissat B."/>
            <person name="Nehls U."/>
            <person name="Egli S."/>
            <person name="Spatafora J.W."/>
            <person name="Grigoriev I.V."/>
            <person name="Martin F.M."/>
        </authorList>
    </citation>
    <scope>NUCLEOTIDE SEQUENCE [LARGE SCALE GENOMIC DNA]</scope>
    <source>
        <strain evidence="2 3">CBS 459.81</strain>
    </source>
</reference>
<feature type="compositionally biased region" description="Polar residues" evidence="1">
    <location>
        <begin position="166"/>
        <end position="175"/>
    </location>
</feature>
<feature type="compositionally biased region" description="Polar residues" evidence="1">
    <location>
        <begin position="562"/>
        <end position="574"/>
    </location>
</feature>
<dbReference type="Proteomes" id="UP000250266">
    <property type="component" value="Unassembled WGS sequence"/>
</dbReference>
<feature type="compositionally biased region" description="Polar residues" evidence="1">
    <location>
        <begin position="515"/>
        <end position="531"/>
    </location>
</feature>
<feature type="region of interest" description="Disordered" evidence="1">
    <location>
        <begin position="144"/>
        <end position="223"/>
    </location>
</feature>
<feature type="compositionally biased region" description="Basic and acidic residues" evidence="1">
    <location>
        <begin position="176"/>
        <end position="185"/>
    </location>
</feature>
<feature type="region of interest" description="Disordered" evidence="1">
    <location>
        <begin position="496"/>
        <end position="624"/>
    </location>
</feature>
<evidence type="ECO:0000313" key="3">
    <source>
        <dbReference type="Proteomes" id="UP000250266"/>
    </source>
</evidence>